<evidence type="ECO:0000313" key="1">
    <source>
        <dbReference type="EMBL" id="KKL57611.1"/>
    </source>
</evidence>
<feature type="non-terminal residue" evidence="1">
    <location>
        <position position="34"/>
    </location>
</feature>
<proteinExistence type="predicted"/>
<sequence length="34" mass="4028">MNQKTKMDSIERGNEIPRDAICTCKSCHHDFFRD</sequence>
<accession>A0A0F9DV15</accession>
<reference evidence="1" key="1">
    <citation type="journal article" date="2015" name="Nature">
        <title>Complex archaea that bridge the gap between prokaryotes and eukaryotes.</title>
        <authorList>
            <person name="Spang A."/>
            <person name="Saw J.H."/>
            <person name="Jorgensen S.L."/>
            <person name="Zaremba-Niedzwiedzka K."/>
            <person name="Martijn J."/>
            <person name="Lind A.E."/>
            <person name="van Eijk R."/>
            <person name="Schleper C."/>
            <person name="Guy L."/>
            <person name="Ettema T.J."/>
        </authorList>
    </citation>
    <scope>NUCLEOTIDE SEQUENCE</scope>
</reference>
<dbReference type="EMBL" id="LAZR01030107">
    <property type="protein sequence ID" value="KKL57611.1"/>
    <property type="molecule type" value="Genomic_DNA"/>
</dbReference>
<dbReference type="AlphaFoldDB" id="A0A0F9DV15"/>
<gene>
    <name evidence="1" type="ORF">LCGC14_2233660</name>
</gene>
<comment type="caution">
    <text evidence="1">The sequence shown here is derived from an EMBL/GenBank/DDBJ whole genome shotgun (WGS) entry which is preliminary data.</text>
</comment>
<organism evidence="1">
    <name type="scientific">marine sediment metagenome</name>
    <dbReference type="NCBI Taxonomy" id="412755"/>
    <lineage>
        <taxon>unclassified sequences</taxon>
        <taxon>metagenomes</taxon>
        <taxon>ecological metagenomes</taxon>
    </lineage>
</organism>
<name>A0A0F9DV15_9ZZZZ</name>
<protein>
    <submittedName>
        <fullName evidence="1">Uncharacterized protein</fullName>
    </submittedName>
</protein>